<gene>
    <name evidence="1" type="ORF">WH47_05390</name>
</gene>
<dbReference type="AlphaFoldDB" id="A0A0L7QJC6"/>
<proteinExistence type="predicted"/>
<accession>A0A0L7QJC6</accession>
<dbReference type="Proteomes" id="UP000053825">
    <property type="component" value="Unassembled WGS sequence"/>
</dbReference>
<organism evidence="1 2">
    <name type="scientific">Habropoda laboriosa</name>
    <dbReference type="NCBI Taxonomy" id="597456"/>
    <lineage>
        <taxon>Eukaryota</taxon>
        <taxon>Metazoa</taxon>
        <taxon>Ecdysozoa</taxon>
        <taxon>Arthropoda</taxon>
        <taxon>Hexapoda</taxon>
        <taxon>Insecta</taxon>
        <taxon>Pterygota</taxon>
        <taxon>Neoptera</taxon>
        <taxon>Endopterygota</taxon>
        <taxon>Hymenoptera</taxon>
        <taxon>Apocrita</taxon>
        <taxon>Aculeata</taxon>
        <taxon>Apoidea</taxon>
        <taxon>Anthophila</taxon>
        <taxon>Apidae</taxon>
        <taxon>Habropoda</taxon>
    </lineage>
</organism>
<dbReference type="EMBL" id="KQ415227">
    <property type="protein sequence ID" value="KOC58723.1"/>
    <property type="molecule type" value="Genomic_DNA"/>
</dbReference>
<evidence type="ECO:0008006" key="3">
    <source>
        <dbReference type="Google" id="ProtNLM"/>
    </source>
</evidence>
<name>A0A0L7QJC6_9HYME</name>
<dbReference type="STRING" id="597456.A0A0L7QJC6"/>
<protein>
    <recommendedName>
        <fullName evidence="3">Reverse transcriptase</fullName>
    </recommendedName>
</protein>
<sequence>MTTHITKAISIILTIPVGTGKRYLGLHLDSPWSFEPHFRLLVLQLERAAAAICRLLSNLGGPEEKVRRLYVCVVRLMALYGVPIWADDLVARRRSREALGRIQHLPSGSSEDTARCPAWRRPPWQVYHHSSSWR</sequence>
<evidence type="ECO:0000313" key="1">
    <source>
        <dbReference type="EMBL" id="KOC58723.1"/>
    </source>
</evidence>
<reference evidence="1 2" key="1">
    <citation type="submission" date="2015-07" db="EMBL/GenBank/DDBJ databases">
        <title>The genome of Habropoda laboriosa.</title>
        <authorList>
            <person name="Pan H."/>
            <person name="Kapheim K."/>
        </authorList>
    </citation>
    <scope>NUCLEOTIDE SEQUENCE [LARGE SCALE GENOMIC DNA]</scope>
    <source>
        <strain evidence="1">0110345459</strain>
    </source>
</reference>
<evidence type="ECO:0000313" key="2">
    <source>
        <dbReference type="Proteomes" id="UP000053825"/>
    </source>
</evidence>
<keyword evidence="2" id="KW-1185">Reference proteome</keyword>